<evidence type="ECO:0000313" key="2">
    <source>
        <dbReference type="Proteomes" id="UP000053923"/>
    </source>
</evidence>
<gene>
    <name evidence="1" type="ORF">ADL12_39815</name>
</gene>
<evidence type="ECO:0000313" key="1">
    <source>
        <dbReference type="EMBL" id="KUL23227.1"/>
    </source>
</evidence>
<dbReference type="RefSeq" id="WP_062712542.1">
    <property type="nucleotide sequence ID" value="NZ_LLZG01000388.1"/>
</dbReference>
<keyword evidence="2" id="KW-1185">Reference proteome</keyword>
<comment type="caution">
    <text evidence="1">The sequence shown here is derived from an EMBL/GenBank/DDBJ whole genome shotgun (WGS) entry which is preliminary data.</text>
</comment>
<dbReference type="OrthoDB" id="4317400at2"/>
<dbReference type="AlphaFoldDB" id="A0A117ML14"/>
<reference evidence="2" key="1">
    <citation type="submission" date="2015-10" db="EMBL/GenBank/DDBJ databases">
        <authorList>
            <person name="Ju K.-S."/>
            <person name="Doroghazi J.R."/>
            <person name="Metcalf W.W."/>
        </authorList>
    </citation>
    <scope>NUCLEOTIDE SEQUENCE [LARGE SCALE GENOMIC DNA]</scope>
    <source>
        <strain evidence="2">NRRL 3151</strain>
    </source>
</reference>
<protein>
    <submittedName>
        <fullName evidence="1">Uncharacterized protein</fullName>
    </submittedName>
</protein>
<name>A0A117ML14_9ACTN</name>
<proteinExistence type="predicted"/>
<organism evidence="1 2">
    <name type="scientific">Streptomyces regalis</name>
    <dbReference type="NCBI Taxonomy" id="68262"/>
    <lineage>
        <taxon>Bacteria</taxon>
        <taxon>Bacillati</taxon>
        <taxon>Actinomycetota</taxon>
        <taxon>Actinomycetes</taxon>
        <taxon>Kitasatosporales</taxon>
        <taxon>Streptomycetaceae</taxon>
        <taxon>Streptomyces</taxon>
    </lineage>
</organism>
<dbReference type="Proteomes" id="UP000053923">
    <property type="component" value="Unassembled WGS sequence"/>
</dbReference>
<sequence>MTLAQAPLLVDGATHSAQTFRMMIKDLSRGGEGITEAADLKVTPLPVPGAGVQIADGSAVIRGKANMWQGSYTAYNIGVATVPVAPTGATPRSDLIVLRITDPEFEGGLDPAKDQINVFDVIPNVAGTATTVPKGVTGIAIARLDIPANTGTITAAMIRDLRKVANPRRERTLYTAYPSKLTKAYKDDDKWHNWPPEARWTIPVPDWATKLILTVTIAGLRMDFDSLYGYLQPVFGTIEGQDTIVDDNQGKVVRRGTALVADTITLPASYRGTSQALYLQAKMSKDWKGDLGADAGTSIIADVEFTEGPV</sequence>
<dbReference type="EMBL" id="LLZG01000388">
    <property type="protein sequence ID" value="KUL23227.1"/>
    <property type="molecule type" value="Genomic_DNA"/>
</dbReference>
<accession>A0A117ML14</accession>